<protein>
    <submittedName>
        <fullName evidence="3">Aa3 type cytochrome c oxidase subunit IV</fullName>
    </submittedName>
</protein>
<reference evidence="3 4" key="1">
    <citation type="submission" date="2016-10" db="EMBL/GenBank/DDBJ databases">
        <authorList>
            <person name="de Groot N.N."/>
        </authorList>
    </citation>
    <scope>NUCLEOTIDE SEQUENCE [LARGE SCALE GENOMIC DNA]</scope>
    <source>
        <strain evidence="3 4">DSM 22220</strain>
    </source>
</reference>
<keyword evidence="1" id="KW-1133">Transmembrane helix</keyword>
<keyword evidence="1" id="KW-0472">Membrane</keyword>
<evidence type="ECO:0000313" key="4">
    <source>
        <dbReference type="Proteomes" id="UP000199344"/>
    </source>
</evidence>
<dbReference type="AlphaFoldDB" id="A0A1G6Z1S9"/>
<gene>
    <name evidence="3" type="ORF">SAMN05421538_103134</name>
</gene>
<sequence>MAQNDATEHEHGTMDIREHEKMFAGFVKFATWSAVLSLGVLVFLALTNA</sequence>
<accession>A0A1G6Z1S9</accession>
<dbReference type="OrthoDB" id="7691500at2"/>
<dbReference type="STRING" id="591205.SAMN05421538_103134"/>
<dbReference type="InterPro" id="IPR012422">
    <property type="entry name" value="Cyt_c_oxidase_su4_bac-aa3"/>
</dbReference>
<feature type="domain" description="Cytochrome c oxidase subunit IV bacterial aa3 type" evidence="2">
    <location>
        <begin position="9"/>
        <end position="48"/>
    </location>
</feature>
<feature type="transmembrane region" description="Helical" evidence="1">
    <location>
        <begin position="23"/>
        <end position="46"/>
    </location>
</feature>
<evidence type="ECO:0000259" key="2">
    <source>
        <dbReference type="Pfam" id="PF07835"/>
    </source>
</evidence>
<organism evidence="3 4">
    <name type="scientific">Paracoccus isoporae</name>
    <dbReference type="NCBI Taxonomy" id="591205"/>
    <lineage>
        <taxon>Bacteria</taxon>
        <taxon>Pseudomonadati</taxon>
        <taxon>Pseudomonadota</taxon>
        <taxon>Alphaproteobacteria</taxon>
        <taxon>Rhodobacterales</taxon>
        <taxon>Paracoccaceae</taxon>
        <taxon>Paracoccus</taxon>
    </lineage>
</organism>
<dbReference type="Gene3D" id="1.20.5.160">
    <property type="entry name" value="Bacterial aa3 type cytochrome c oxidase subunit IV"/>
    <property type="match status" value="1"/>
</dbReference>
<name>A0A1G6Z1S9_9RHOB</name>
<dbReference type="InterPro" id="IPR036596">
    <property type="entry name" value="Cyt-C_aa3_sf"/>
</dbReference>
<keyword evidence="1" id="KW-0812">Transmembrane</keyword>
<dbReference type="EMBL" id="FNAH01000003">
    <property type="protein sequence ID" value="SDD96558.1"/>
    <property type="molecule type" value="Genomic_DNA"/>
</dbReference>
<dbReference type="RefSeq" id="WP_090522189.1">
    <property type="nucleotide sequence ID" value="NZ_FNAH01000003.1"/>
</dbReference>
<proteinExistence type="predicted"/>
<evidence type="ECO:0000256" key="1">
    <source>
        <dbReference type="SAM" id="Phobius"/>
    </source>
</evidence>
<dbReference type="Proteomes" id="UP000199344">
    <property type="component" value="Unassembled WGS sequence"/>
</dbReference>
<dbReference type="Pfam" id="PF07835">
    <property type="entry name" value="COX4_pro_2"/>
    <property type="match status" value="1"/>
</dbReference>
<keyword evidence="4" id="KW-1185">Reference proteome</keyword>
<evidence type="ECO:0000313" key="3">
    <source>
        <dbReference type="EMBL" id="SDD96558.1"/>
    </source>
</evidence>
<dbReference type="SUPFAM" id="SSF81469">
    <property type="entry name" value="Bacterial aa3 type cytochrome c oxidase subunit IV"/>
    <property type="match status" value="1"/>
</dbReference>